<comment type="caution">
    <text evidence="2">The sequence shown here is derived from an EMBL/GenBank/DDBJ whole genome shotgun (WGS) entry which is preliminary data.</text>
</comment>
<evidence type="ECO:0000313" key="2">
    <source>
        <dbReference type="EMBL" id="KAA0968556.1"/>
    </source>
</evidence>
<keyword evidence="3" id="KW-1185">Reference proteome</keyword>
<dbReference type="PANTHER" id="PTHR31528:SF15">
    <property type="entry name" value="RIBOFLAVIN-BINDING PROTEIN RIBY"/>
    <property type="match status" value="1"/>
</dbReference>
<reference evidence="2 3" key="1">
    <citation type="submission" date="2019-08" db="EMBL/GenBank/DDBJ databases">
        <title>Aureimonas fodiniaquatilis sp. nov., isolated from a coal mine wastewater.</title>
        <authorList>
            <person name="Kim W."/>
        </authorList>
    </citation>
    <scope>NUCLEOTIDE SEQUENCE [LARGE SCALE GENOMIC DNA]</scope>
    <source>
        <strain evidence="2 3">CAU 1482</strain>
    </source>
</reference>
<dbReference type="Pfam" id="PF09084">
    <property type="entry name" value="NMT1"/>
    <property type="match status" value="1"/>
</dbReference>
<dbReference type="OrthoDB" id="5372616at2"/>
<dbReference type="Proteomes" id="UP000324738">
    <property type="component" value="Unassembled WGS sequence"/>
</dbReference>
<dbReference type="GO" id="GO:0009228">
    <property type="term" value="P:thiamine biosynthetic process"/>
    <property type="evidence" value="ECO:0007669"/>
    <property type="project" value="InterPro"/>
</dbReference>
<proteinExistence type="predicted"/>
<gene>
    <name evidence="2" type="ORF">FPY71_16870</name>
</gene>
<evidence type="ECO:0000313" key="3">
    <source>
        <dbReference type="Proteomes" id="UP000324738"/>
    </source>
</evidence>
<sequence length="331" mass="35729">MERKMAFGLLKGAVALTATVVMTVSAWADDTIRFRLDYSIYGTHAPFYLGIEQGLYKDEGIELTIGEGSGSSNTAKLLAQGTDPIGFLDYGTMVKGIAAGMPLKGIFAVHQKSPMIIISHAENPVKSPKDLEGKILGMSQSESTAQMFPVLAAISDTDPAKVNVISPAVGAKTALFLQKRADAITGVTYFHLPPLEAQGAELEYFLYSDFGINALEGGIAANTEWLAANPDLAKRFISATSKAFEIAKAEPEKAVNALIKQRPDLQQNRDMLIRQLELSMEATATPNTEGMPLGKMAEADVQAMLDQFVQSEQIKEGMTPAEVYSNEFIVE</sequence>
<dbReference type="Gene3D" id="3.40.190.10">
    <property type="entry name" value="Periplasmic binding protein-like II"/>
    <property type="match status" value="2"/>
</dbReference>
<dbReference type="InterPro" id="IPR027939">
    <property type="entry name" value="NMT1/THI5"/>
</dbReference>
<dbReference type="PANTHER" id="PTHR31528">
    <property type="entry name" value="4-AMINO-5-HYDROXYMETHYL-2-METHYLPYRIMIDINE PHOSPHATE SYNTHASE THI11-RELATED"/>
    <property type="match status" value="1"/>
</dbReference>
<feature type="domain" description="SsuA/THI5-like" evidence="1">
    <location>
        <begin position="43"/>
        <end position="254"/>
    </location>
</feature>
<dbReference type="EMBL" id="VTWH01000005">
    <property type="protein sequence ID" value="KAA0968556.1"/>
    <property type="molecule type" value="Genomic_DNA"/>
</dbReference>
<dbReference type="AlphaFoldDB" id="A0A5B0DPZ6"/>
<evidence type="ECO:0000259" key="1">
    <source>
        <dbReference type="Pfam" id="PF09084"/>
    </source>
</evidence>
<organism evidence="2 3">
    <name type="scientific">Aureimonas fodinaquatilis</name>
    <dbReference type="NCBI Taxonomy" id="2565783"/>
    <lineage>
        <taxon>Bacteria</taxon>
        <taxon>Pseudomonadati</taxon>
        <taxon>Pseudomonadota</taxon>
        <taxon>Alphaproteobacteria</taxon>
        <taxon>Hyphomicrobiales</taxon>
        <taxon>Aurantimonadaceae</taxon>
        <taxon>Aureimonas</taxon>
    </lineage>
</organism>
<dbReference type="InterPro" id="IPR015168">
    <property type="entry name" value="SsuA/THI5"/>
</dbReference>
<name>A0A5B0DPZ6_9HYPH</name>
<accession>A0A5B0DPZ6</accession>
<protein>
    <submittedName>
        <fullName evidence="2">ABC transporter substrate-binding protein</fullName>
    </submittedName>
</protein>
<dbReference type="SUPFAM" id="SSF53850">
    <property type="entry name" value="Periplasmic binding protein-like II"/>
    <property type="match status" value="1"/>
</dbReference>